<reference evidence="3" key="1">
    <citation type="submission" date="2022-11" db="UniProtKB">
        <authorList>
            <consortium name="WormBaseParasite"/>
        </authorList>
    </citation>
    <scope>IDENTIFICATION</scope>
</reference>
<name>A0A915L5F4_ROMCU</name>
<feature type="region of interest" description="Disordered" evidence="1">
    <location>
        <begin position="1"/>
        <end position="70"/>
    </location>
</feature>
<evidence type="ECO:0000313" key="2">
    <source>
        <dbReference type="Proteomes" id="UP000887565"/>
    </source>
</evidence>
<sequence>DKSGKSPKPTAKAAQKGPDALKTKPESKKPSTSQQYEPHCSRVMPQCFIKPQPAQPPLLTEREYTPQPSA</sequence>
<keyword evidence="2" id="KW-1185">Reference proteome</keyword>
<dbReference type="AlphaFoldDB" id="A0A915L5F4"/>
<dbReference type="WBParaSite" id="nRc.2.0.1.t46315-RA">
    <property type="protein sequence ID" value="nRc.2.0.1.t46315-RA"/>
    <property type="gene ID" value="nRc.2.0.1.g46315"/>
</dbReference>
<evidence type="ECO:0000256" key="1">
    <source>
        <dbReference type="SAM" id="MobiDB-lite"/>
    </source>
</evidence>
<evidence type="ECO:0000313" key="3">
    <source>
        <dbReference type="WBParaSite" id="nRc.2.0.1.t46315-RA"/>
    </source>
</evidence>
<dbReference type="Proteomes" id="UP000887565">
    <property type="component" value="Unplaced"/>
</dbReference>
<feature type="compositionally biased region" description="Basic and acidic residues" evidence="1">
    <location>
        <begin position="19"/>
        <end position="29"/>
    </location>
</feature>
<accession>A0A915L5F4</accession>
<protein>
    <submittedName>
        <fullName evidence="3">Uncharacterized protein</fullName>
    </submittedName>
</protein>
<proteinExistence type="predicted"/>
<organism evidence="2 3">
    <name type="scientific">Romanomermis culicivorax</name>
    <name type="common">Nematode worm</name>
    <dbReference type="NCBI Taxonomy" id="13658"/>
    <lineage>
        <taxon>Eukaryota</taxon>
        <taxon>Metazoa</taxon>
        <taxon>Ecdysozoa</taxon>
        <taxon>Nematoda</taxon>
        <taxon>Enoplea</taxon>
        <taxon>Dorylaimia</taxon>
        <taxon>Mermithida</taxon>
        <taxon>Mermithoidea</taxon>
        <taxon>Mermithidae</taxon>
        <taxon>Romanomermis</taxon>
    </lineage>
</organism>